<keyword evidence="2 4" id="KW-0547">Nucleotide-binding</keyword>
<dbReference type="AlphaFoldDB" id="A0A9P1JU65"/>
<accession>A0A9P1JU65</accession>
<dbReference type="PANTHER" id="PTHR43585:SF2">
    <property type="entry name" value="ATP-GRASP ENZYME FSQD"/>
    <property type="match status" value="1"/>
</dbReference>
<dbReference type="InterPro" id="IPR011761">
    <property type="entry name" value="ATP-grasp"/>
</dbReference>
<feature type="domain" description="ATP-grasp" evidence="6">
    <location>
        <begin position="363"/>
        <end position="562"/>
    </location>
</feature>
<organism evidence="8 9">
    <name type="scientific">Azospirillum baldaniorum</name>
    <dbReference type="NCBI Taxonomy" id="1064539"/>
    <lineage>
        <taxon>Bacteria</taxon>
        <taxon>Pseudomonadati</taxon>
        <taxon>Pseudomonadota</taxon>
        <taxon>Alphaproteobacteria</taxon>
        <taxon>Rhodospirillales</taxon>
        <taxon>Azospirillaceae</taxon>
        <taxon>Azospirillum</taxon>
    </lineage>
</organism>
<dbReference type="EMBL" id="HE577328">
    <property type="protein sequence ID" value="CCC99873.1"/>
    <property type="molecule type" value="Genomic_DNA"/>
</dbReference>
<feature type="compositionally biased region" description="Low complexity" evidence="5">
    <location>
        <begin position="222"/>
        <end position="240"/>
    </location>
</feature>
<keyword evidence="3 4" id="KW-0067">ATP-binding</keyword>
<evidence type="ECO:0008006" key="10">
    <source>
        <dbReference type="Google" id="ProtNLM"/>
    </source>
</evidence>
<evidence type="ECO:0000256" key="5">
    <source>
        <dbReference type="SAM" id="MobiDB-lite"/>
    </source>
</evidence>
<gene>
    <name evidence="8" type="ORF">AZOBR_p130061</name>
</gene>
<feature type="domain" description="N-acetyltransferase" evidence="7">
    <location>
        <begin position="14"/>
        <end position="181"/>
    </location>
</feature>
<dbReference type="GO" id="GO:0046872">
    <property type="term" value="F:metal ion binding"/>
    <property type="evidence" value="ECO:0007669"/>
    <property type="project" value="InterPro"/>
</dbReference>
<dbReference type="KEGG" id="abs:AZOBR_p130061"/>
<sequence>MLRVRRGEPVCVPYRIRFLGPADLPALEAFRGYIFGQLPDIDAYFPETPEFAGLHLGERGVTLGLEAEGRLIGCAILGLPQPGMPAFVDDLPHARPAVTATAHMASCMVHPDFRGNGLQRLLVTLRTLHALGAGRPHLFSRVALSNPRSLSNLLAGGFLVRRVLVMHASGRLRYLLHRDLGAAPPTWVPGSERVFAVPELDEQRAVIEARLGRAVGGVGRSRASGHLRAPAGGSPTAAAGHRAGGHVMSPPLKTAVVIDPYSTGILLAPRLRARGYEVVAVQSRPDLAPSLLRSYQPDDFAAHILHDGDLDALARTLRPLAPAFILPGNESAVELTDALGAVLGTPGNSPKLTAARRNKFMMIERLAAAGLLTARQTMATGAAEAVEWAAQAGWPVVAKPMASASTDHVYFCDTPAQLRAAVDAILGSRDFCGSANERVLVQTYLDGLEYVVNTVSRGGRHYVCDVLLSAKRALNGSPFVYDYYRLLPPEEPVAQALMAYIRRVLDALEITDGAGHAEVRMTARGPALVEIAARAMGPAGSTTGIAAGTGHDQVDLLVDAFDGAAAVGPLLDGHYRFQADAMVLYLPMLVSGRVEALPDLSILDGMASVRGYGLVPRVGDEVVPTLDLTQVLAKIYLAHPDRAVFERDWAAIRSLEDRLQPTVA</sequence>
<evidence type="ECO:0000256" key="3">
    <source>
        <dbReference type="ARBA" id="ARBA00022840"/>
    </source>
</evidence>
<dbReference type="Pfam" id="PF00583">
    <property type="entry name" value="Acetyltransf_1"/>
    <property type="match status" value="1"/>
</dbReference>
<evidence type="ECO:0000313" key="9">
    <source>
        <dbReference type="Proteomes" id="UP000007319"/>
    </source>
</evidence>
<dbReference type="Proteomes" id="UP000007319">
    <property type="component" value="Plasmid AZOBR_p1"/>
</dbReference>
<keyword evidence="9" id="KW-1185">Reference proteome</keyword>
<dbReference type="SUPFAM" id="SSF56059">
    <property type="entry name" value="Glutathione synthetase ATP-binding domain-like"/>
    <property type="match status" value="1"/>
</dbReference>
<dbReference type="PROSITE" id="PS50975">
    <property type="entry name" value="ATP_GRASP"/>
    <property type="match status" value="1"/>
</dbReference>
<reference evidence="8 9" key="1">
    <citation type="journal article" date="2011" name="PLoS Genet.">
        <title>Azospirillum genomes reveal transition of bacteria from aquatic to terrestrial environments.</title>
        <authorList>
            <person name="Wisniewski-Dye F."/>
            <person name="Borziak K."/>
            <person name="Khalsa-Moyers G."/>
            <person name="Alexandre G."/>
            <person name="Sukharnikov L.O."/>
            <person name="Wuichet K."/>
            <person name="Hurst G.B."/>
            <person name="McDonald W.H."/>
            <person name="Robertson J.S."/>
            <person name="Barbe V."/>
            <person name="Calteau A."/>
            <person name="Rouy Z."/>
            <person name="Mangenot S."/>
            <person name="Prigent-Combaret C."/>
            <person name="Normand P."/>
            <person name="Boyer M."/>
            <person name="Siguier P."/>
            <person name="Dessaux Y."/>
            <person name="Elmerich C."/>
            <person name="Condemine G."/>
            <person name="Krishnen G."/>
            <person name="Kennedy I."/>
            <person name="Paterson A.H."/>
            <person name="Gonzalez V."/>
            <person name="Mavingui P."/>
            <person name="Zhulin I.B."/>
        </authorList>
    </citation>
    <scope>NUCLEOTIDE SEQUENCE [LARGE SCALE GENOMIC DNA]</scope>
    <source>
        <strain evidence="8 9">Sp245</strain>
    </source>
</reference>
<evidence type="ECO:0000313" key="8">
    <source>
        <dbReference type="EMBL" id="CCC99873.1"/>
    </source>
</evidence>
<dbReference type="Gene3D" id="3.30.470.20">
    <property type="entry name" value="ATP-grasp fold, B domain"/>
    <property type="match status" value="1"/>
</dbReference>
<evidence type="ECO:0000256" key="2">
    <source>
        <dbReference type="ARBA" id="ARBA00022741"/>
    </source>
</evidence>
<evidence type="ECO:0000259" key="7">
    <source>
        <dbReference type="PROSITE" id="PS51186"/>
    </source>
</evidence>
<dbReference type="Gene3D" id="3.40.630.30">
    <property type="match status" value="1"/>
</dbReference>
<dbReference type="InterPro" id="IPR052032">
    <property type="entry name" value="ATP-dep_AA_Ligase"/>
</dbReference>
<dbReference type="GO" id="GO:0005524">
    <property type="term" value="F:ATP binding"/>
    <property type="evidence" value="ECO:0007669"/>
    <property type="project" value="UniProtKB-UniRule"/>
</dbReference>
<evidence type="ECO:0000256" key="1">
    <source>
        <dbReference type="ARBA" id="ARBA00022598"/>
    </source>
</evidence>
<keyword evidence="1" id="KW-0436">Ligase</keyword>
<feature type="region of interest" description="Disordered" evidence="5">
    <location>
        <begin position="222"/>
        <end position="243"/>
    </location>
</feature>
<evidence type="ECO:0000256" key="4">
    <source>
        <dbReference type="PROSITE-ProRule" id="PRU00409"/>
    </source>
</evidence>
<dbReference type="InterPro" id="IPR016181">
    <property type="entry name" value="Acyl_CoA_acyltransferase"/>
</dbReference>
<dbReference type="PANTHER" id="PTHR43585">
    <property type="entry name" value="FUMIPYRROLE BIOSYNTHESIS PROTEIN C"/>
    <property type="match status" value="1"/>
</dbReference>
<dbReference type="SUPFAM" id="SSF55729">
    <property type="entry name" value="Acyl-CoA N-acyltransferases (Nat)"/>
    <property type="match status" value="1"/>
</dbReference>
<dbReference type="Pfam" id="PF13535">
    <property type="entry name" value="ATP-grasp_4"/>
    <property type="match status" value="1"/>
</dbReference>
<proteinExistence type="predicted"/>
<keyword evidence="8" id="KW-0614">Plasmid</keyword>
<dbReference type="PROSITE" id="PS51186">
    <property type="entry name" value="GNAT"/>
    <property type="match status" value="1"/>
</dbReference>
<dbReference type="InterPro" id="IPR000182">
    <property type="entry name" value="GNAT_dom"/>
</dbReference>
<dbReference type="GO" id="GO:0016874">
    <property type="term" value="F:ligase activity"/>
    <property type="evidence" value="ECO:0007669"/>
    <property type="project" value="UniProtKB-KW"/>
</dbReference>
<protein>
    <recommendedName>
        <fullName evidence="10">N-acetyltransferase domain-containing protein</fullName>
    </recommendedName>
</protein>
<dbReference type="NCBIfam" id="NF005543">
    <property type="entry name" value="PRK07206.1"/>
    <property type="match status" value="1"/>
</dbReference>
<name>A0A9P1JU65_9PROT</name>
<geneLocation type="plasmid" evidence="8 9">
    <name>AZOBR_p1</name>
</geneLocation>
<dbReference type="GO" id="GO:0016747">
    <property type="term" value="F:acyltransferase activity, transferring groups other than amino-acyl groups"/>
    <property type="evidence" value="ECO:0007669"/>
    <property type="project" value="InterPro"/>
</dbReference>
<evidence type="ECO:0000259" key="6">
    <source>
        <dbReference type="PROSITE" id="PS50975"/>
    </source>
</evidence>